<comment type="caution">
    <text evidence="1">The sequence shown here is derived from an EMBL/GenBank/DDBJ whole genome shotgun (WGS) entry which is preliminary data.</text>
</comment>
<reference evidence="2" key="1">
    <citation type="journal article" date="2019" name="Int. J. Syst. Evol. Microbiol.">
        <title>The Global Catalogue of Microorganisms (GCM) 10K type strain sequencing project: providing services to taxonomists for standard genome sequencing and annotation.</title>
        <authorList>
            <consortium name="The Broad Institute Genomics Platform"/>
            <consortium name="The Broad Institute Genome Sequencing Center for Infectious Disease"/>
            <person name="Wu L."/>
            <person name="Ma J."/>
        </authorList>
    </citation>
    <scope>NUCLEOTIDE SEQUENCE [LARGE SCALE GENOMIC DNA]</scope>
    <source>
        <strain evidence="2">KCTC 42182</strain>
    </source>
</reference>
<dbReference type="InterPro" id="IPR023214">
    <property type="entry name" value="HAD_sf"/>
</dbReference>
<organism evidence="1 2">
    <name type="scientific">Ferrovibrio xuzhouensis</name>
    <dbReference type="NCBI Taxonomy" id="1576914"/>
    <lineage>
        <taxon>Bacteria</taxon>
        <taxon>Pseudomonadati</taxon>
        <taxon>Pseudomonadota</taxon>
        <taxon>Alphaproteobacteria</taxon>
        <taxon>Rhodospirillales</taxon>
        <taxon>Rhodospirillaceae</taxon>
        <taxon>Ferrovibrio</taxon>
    </lineage>
</organism>
<protein>
    <recommendedName>
        <fullName evidence="3">HAD family hydrolase</fullName>
    </recommendedName>
</protein>
<dbReference type="Gene3D" id="3.40.50.1000">
    <property type="entry name" value="HAD superfamily/HAD-like"/>
    <property type="match status" value="1"/>
</dbReference>
<dbReference type="RefSeq" id="WP_379728755.1">
    <property type="nucleotide sequence ID" value="NZ_JBHRYJ010000004.1"/>
</dbReference>
<dbReference type="EMBL" id="JBHRYJ010000004">
    <property type="protein sequence ID" value="MFC3677212.1"/>
    <property type="molecule type" value="Genomic_DNA"/>
</dbReference>
<gene>
    <name evidence="1" type="ORF">ACFOOQ_16770</name>
</gene>
<dbReference type="InterPro" id="IPR036412">
    <property type="entry name" value="HAD-like_sf"/>
</dbReference>
<evidence type="ECO:0000313" key="2">
    <source>
        <dbReference type="Proteomes" id="UP001595711"/>
    </source>
</evidence>
<evidence type="ECO:0008006" key="3">
    <source>
        <dbReference type="Google" id="ProtNLM"/>
    </source>
</evidence>
<keyword evidence="2" id="KW-1185">Reference proteome</keyword>
<evidence type="ECO:0000313" key="1">
    <source>
        <dbReference type="EMBL" id="MFC3677212.1"/>
    </source>
</evidence>
<accession>A0ABV7VJZ3</accession>
<name>A0ABV7VJZ3_9PROT</name>
<sequence>MSAAPDPSALPAPVAAQLAELDLRPGQPLLIADADEVLFYFMRGLEGFLTGRGLYFDWRSYALYGNIRRRDDDSPVAAEELHPLLQGFFAEATESLAPVDGAAAALAELSRHAQIVVLSNLPLPARAARARALARHGMAYPLIANTGPKGPAVASLRQRVDAPAVFIDDIPHNHASVAQLAPTTRRLHFVADPRLAALLGPAPDCHHRMESWEEIHNHIAAMLQDS</sequence>
<dbReference type="Proteomes" id="UP001595711">
    <property type="component" value="Unassembled WGS sequence"/>
</dbReference>
<dbReference type="SUPFAM" id="SSF56784">
    <property type="entry name" value="HAD-like"/>
    <property type="match status" value="1"/>
</dbReference>
<proteinExistence type="predicted"/>